<evidence type="ECO:0000256" key="1">
    <source>
        <dbReference type="SAM" id="MobiDB-lite"/>
    </source>
</evidence>
<protein>
    <submittedName>
        <fullName evidence="2">YtxH domain-containing protein</fullName>
    </submittedName>
</protein>
<dbReference type="RefSeq" id="WP_067132459.1">
    <property type="nucleotide sequence ID" value="NZ_BBYJ01000010.1"/>
</dbReference>
<reference evidence="2 3" key="1">
    <citation type="submission" date="2024-10" db="EMBL/GenBank/DDBJ databases">
        <title>The Natural Products Discovery Center: Release of the First 8490 Sequenced Strains for Exploring Actinobacteria Biosynthetic Diversity.</title>
        <authorList>
            <person name="Kalkreuter E."/>
            <person name="Kautsar S.A."/>
            <person name="Yang D."/>
            <person name="Bader C.D."/>
            <person name="Teijaro C.N."/>
            <person name="Fluegel L."/>
            <person name="Davis C.M."/>
            <person name="Simpson J.R."/>
            <person name="Lauterbach L."/>
            <person name="Steele A.D."/>
            <person name="Gui C."/>
            <person name="Meng S."/>
            <person name="Li G."/>
            <person name="Viehrig K."/>
            <person name="Ye F."/>
            <person name="Su P."/>
            <person name="Kiefer A.F."/>
            <person name="Nichols A."/>
            <person name="Cepeda A.J."/>
            <person name="Yan W."/>
            <person name="Fan B."/>
            <person name="Jiang Y."/>
            <person name="Adhikari A."/>
            <person name="Zheng C.-J."/>
            <person name="Schuster L."/>
            <person name="Cowan T.M."/>
            <person name="Smanski M.J."/>
            <person name="Chevrette M.G."/>
            <person name="De Carvalho L.P.S."/>
            <person name="Shen B."/>
        </authorList>
    </citation>
    <scope>NUCLEOTIDE SEQUENCE [LARGE SCALE GENOMIC DNA]</scope>
    <source>
        <strain evidence="2 3">NPDC002173</strain>
    </source>
</reference>
<comment type="caution">
    <text evidence="2">The sequence shown here is derived from an EMBL/GenBank/DDBJ whole genome shotgun (WGS) entry which is preliminary data.</text>
</comment>
<accession>A0ABW6SVL6</accession>
<feature type="region of interest" description="Disordered" evidence="1">
    <location>
        <begin position="69"/>
        <end position="104"/>
    </location>
</feature>
<dbReference type="EMBL" id="JBIASD010000014">
    <property type="protein sequence ID" value="MFF3668303.1"/>
    <property type="molecule type" value="Genomic_DNA"/>
</dbReference>
<dbReference type="Proteomes" id="UP001602013">
    <property type="component" value="Unassembled WGS sequence"/>
</dbReference>
<name>A0ABW6SVL6_9ACTN</name>
<sequence length="104" mass="11392">MRYKAMFAAGLAIGYVLGTRAGRERYEEIKRLAQRVADNPTIQEAAGLVGAQAARVADKAKSVMGDKFSGKVPFMRRPETEHEPKEWMAERVPSGAGWPDPGTT</sequence>
<evidence type="ECO:0000313" key="3">
    <source>
        <dbReference type="Proteomes" id="UP001602013"/>
    </source>
</evidence>
<evidence type="ECO:0000313" key="2">
    <source>
        <dbReference type="EMBL" id="MFF3668303.1"/>
    </source>
</evidence>
<keyword evidence="3" id="KW-1185">Reference proteome</keyword>
<gene>
    <name evidence="2" type="ORF">ACFYXI_22200</name>
</gene>
<proteinExistence type="predicted"/>
<feature type="compositionally biased region" description="Basic and acidic residues" evidence="1">
    <location>
        <begin position="76"/>
        <end position="89"/>
    </location>
</feature>
<organism evidence="2 3">
    <name type="scientific">Microtetraspora malaysiensis</name>
    <dbReference type="NCBI Taxonomy" id="161358"/>
    <lineage>
        <taxon>Bacteria</taxon>
        <taxon>Bacillati</taxon>
        <taxon>Actinomycetota</taxon>
        <taxon>Actinomycetes</taxon>
        <taxon>Streptosporangiales</taxon>
        <taxon>Streptosporangiaceae</taxon>
        <taxon>Microtetraspora</taxon>
    </lineage>
</organism>